<name>A0A940PGF2_9ENTE</name>
<organism evidence="1 2">
    <name type="scientific">Vagococcus allomyrinae</name>
    <dbReference type="NCBI Taxonomy" id="2794353"/>
    <lineage>
        <taxon>Bacteria</taxon>
        <taxon>Bacillati</taxon>
        <taxon>Bacillota</taxon>
        <taxon>Bacilli</taxon>
        <taxon>Lactobacillales</taxon>
        <taxon>Enterococcaceae</taxon>
        <taxon>Vagococcus</taxon>
    </lineage>
</organism>
<dbReference type="RefSeq" id="WP_209532841.1">
    <property type="nucleotide sequence ID" value="NZ_JAEEGA010000027.1"/>
</dbReference>
<dbReference type="AlphaFoldDB" id="A0A940PGF2"/>
<accession>A0A940PGF2</accession>
<sequence length="257" mass="29297">MENDNMINCGLIMPLAPMPGYSINQFNDVQSILLNTIRSIDAFNFNPRMVSESKGEVDIIHNNIVNNIYDDPIVVVDISGRNGNVMLELGLRLAFDKPLVIIKDDKTDYMFDISMIEHISYPSDLRHTEIVKFQQILKEKIVNTYKKSIEDINYSPFLNNFKRIKVKSIDDIDISESETLQLILGKLDEINMTQKLEIINSNSIEWQVGDTAFHKKWGAGKVIKVEGTANNQEVDINFKDLGTKRLLSEFAPITKIS</sequence>
<protein>
    <submittedName>
        <fullName evidence="1">Uncharacterized protein</fullName>
    </submittedName>
</protein>
<evidence type="ECO:0000313" key="2">
    <source>
        <dbReference type="Proteomes" id="UP000674938"/>
    </source>
</evidence>
<dbReference type="EMBL" id="JAEEGA010000027">
    <property type="protein sequence ID" value="MBP1044394.1"/>
    <property type="molecule type" value="Genomic_DNA"/>
</dbReference>
<reference evidence="1" key="1">
    <citation type="submission" date="2020-12" db="EMBL/GenBank/DDBJ databases">
        <title>Vagococcus allomyrinae sp. nov. and Enterococcus lavae sp. nov., isolated from the larvae of Allomyrina dichotoma.</title>
        <authorList>
            <person name="Lee S.D."/>
        </authorList>
    </citation>
    <scope>NUCLEOTIDE SEQUENCE</scope>
    <source>
        <strain evidence="1">BWB3-3</strain>
    </source>
</reference>
<comment type="caution">
    <text evidence="1">The sequence shown here is derived from an EMBL/GenBank/DDBJ whole genome shotgun (WGS) entry which is preliminary data.</text>
</comment>
<dbReference type="Proteomes" id="UP000674938">
    <property type="component" value="Unassembled WGS sequence"/>
</dbReference>
<proteinExistence type="predicted"/>
<gene>
    <name evidence="1" type="ORF">I6N95_25630</name>
</gene>
<dbReference type="Pfam" id="PF21196">
    <property type="entry name" value="PcrA_UvrD_tudor"/>
    <property type="match status" value="1"/>
</dbReference>
<keyword evidence="2" id="KW-1185">Reference proteome</keyword>
<evidence type="ECO:0000313" key="1">
    <source>
        <dbReference type="EMBL" id="MBP1044394.1"/>
    </source>
</evidence>